<dbReference type="EMBL" id="KN833006">
    <property type="protein sequence ID" value="KIM79948.1"/>
    <property type="molecule type" value="Genomic_DNA"/>
</dbReference>
<proteinExistence type="predicted"/>
<organism evidence="1 2">
    <name type="scientific">Piloderma croceum (strain F 1598)</name>
    <dbReference type="NCBI Taxonomy" id="765440"/>
    <lineage>
        <taxon>Eukaryota</taxon>
        <taxon>Fungi</taxon>
        <taxon>Dikarya</taxon>
        <taxon>Basidiomycota</taxon>
        <taxon>Agaricomycotina</taxon>
        <taxon>Agaricomycetes</taxon>
        <taxon>Agaricomycetidae</taxon>
        <taxon>Atheliales</taxon>
        <taxon>Atheliaceae</taxon>
        <taxon>Piloderma</taxon>
    </lineage>
</organism>
<dbReference type="InParanoid" id="A0A0C3B153"/>
<reference evidence="1 2" key="1">
    <citation type="submission" date="2014-04" db="EMBL/GenBank/DDBJ databases">
        <authorList>
            <consortium name="DOE Joint Genome Institute"/>
            <person name="Kuo A."/>
            <person name="Tarkka M."/>
            <person name="Buscot F."/>
            <person name="Kohler A."/>
            <person name="Nagy L.G."/>
            <person name="Floudas D."/>
            <person name="Copeland A."/>
            <person name="Barry K.W."/>
            <person name="Cichocki N."/>
            <person name="Veneault-Fourrey C."/>
            <person name="LaButti K."/>
            <person name="Lindquist E.A."/>
            <person name="Lipzen A."/>
            <person name="Lundell T."/>
            <person name="Morin E."/>
            <person name="Murat C."/>
            <person name="Sun H."/>
            <person name="Tunlid A."/>
            <person name="Henrissat B."/>
            <person name="Grigoriev I.V."/>
            <person name="Hibbett D.S."/>
            <person name="Martin F."/>
            <person name="Nordberg H.P."/>
            <person name="Cantor M.N."/>
            <person name="Hua S.X."/>
        </authorList>
    </citation>
    <scope>NUCLEOTIDE SEQUENCE [LARGE SCALE GENOMIC DNA]</scope>
    <source>
        <strain evidence="1 2">F 1598</strain>
    </source>
</reference>
<evidence type="ECO:0000313" key="2">
    <source>
        <dbReference type="Proteomes" id="UP000054166"/>
    </source>
</evidence>
<reference evidence="2" key="2">
    <citation type="submission" date="2015-01" db="EMBL/GenBank/DDBJ databases">
        <title>Evolutionary Origins and Diversification of the Mycorrhizal Mutualists.</title>
        <authorList>
            <consortium name="DOE Joint Genome Institute"/>
            <consortium name="Mycorrhizal Genomics Consortium"/>
            <person name="Kohler A."/>
            <person name="Kuo A."/>
            <person name="Nagy L.G."/>
            <person name="Floudas D."/>
            <person name="Copeland A."/>
            <person name="Barry K.W."/>
            <person name="Cichocki N."/>
            <person name="Veneault-Fourrey C."/>
            <person name="LaButti K."/>
            <person name="Lindquist E.A."/>
            <person name="Lipzen A."/>
            <person name="Lundell T."/>
            <person name="Morin E."/>
            <person name="Murat C."/>
            <person name="Riley R."/>
            <person name="Ohm R."/>
            <person name="Sun H."/>
            <person name="Tunlid A."/>
            <person name="Henrissat B."/>
            <person name="Grigoriev I.V."/>
            <person name="Hibbett D.S."/>
            <person name="Martin F."/>
        </authorList>
    </citation>
    <scope>NUCLEOTIDE SEQUENCE [LARGE SCALE GENOMIC DNA]</scope>
    <source>
        <strain evidence="2">F 1598</strain>
    </source>
</reference>
<dbReference type="STRING" id="765440.A0A0C3B153"/>
<accession>A0A0C3B153</accession>
<dbReference type="AlphaFoldDB" id="A0A0C3B153"/>
<dbReference type="HOGENOM" id="CLU_2298395_0_0_1"/>
<evidence type="ECO:0000313" key="1">
    <source>
        <dbReference type="EMBL" id="KIM79948.1"/>
    </source>
</evidence>
<gene>
    <name evidence="1" type="ORF">PILCRDRAFT_49260</name>
</gene>
<dbReference type="Proteomes" id="UP000054166">
    <property type="component" value="Unassembled WGS sequence"/>
</dbReference>
<keyword evidence="2" id="KW-1185">Reference proteome</keyword>
<sequence>IEKQMWDAQCRTSLGQIRTHLHMKSGLLTYKERHARHQGANTRSREQINENDRKIKVLQDKYNTARRALIVLLGSESDIEWREVKDVDLRCMEDPEKDAKR</sequence>
<name>A0A0C3B153_PILCF</name>
<protein>
    <submittedName>
        <fullName evidence="1">Uncharacterized protein</fullName>
    </submittedName>
</protein>
<feature type="non-terminal residue" evidence="1">
    <location>
        <position position="101"/>
    </location>
</feature>
<feature type="non-terminal residue" evidence="1">
    <location>
        <position position="1"/>
    </location>
</feature>
<dbReference type="OrthoDB" id="3257768at2759"/>